<reference evidence="1 2" key="1">
    <citation type="submission" date="2014-12" db="EMBL/GenBank/DDBJ databases">
        <title>Genome sequence of Flavobacterium anhuiense RCM74.</title>
        <authorList>
            <person name="Kim J.F."/>
            <person name="Song J.Y."/>
            <person name="Kwak M.-J."/>
            <person name="Lee S.-W."/>
        </authorList>
    </citation>
    <scope>NUCLEOTIDE SEQUENCE [LARGE SCALE GENOMIC DNA]</scope>
    <source>
        <strain evidence="1 2">RCM74</strain>
    </source>
</reference>
<evidence type="ECO:0000313" key="1">
    <source>
        <dbReference type="EMBL" id="RYJ39696.1"/>
    </source>
</evidence>
<dbReference type="Proteomes" id="UP000290433">
    <property type="component" value="Unassembled WGS sequence"/>
</dbReference>
<evidence type="ECO:0000313" key="2">
    <source>
        <dbReference type="Proteomes" id="UP000290433"/>
    </source>
</evidence>
<dbReference type="EMBL" id="JUIV01000003">
    <property type="protein sequence ID" value="RYJ39696.1"/>
    <property type="molecule type" value="Genomic_DNA"/>
</dbReference>
<dbReference type="AlphaFoldDB" id="A0A444W1W2"/>
<protein>
    <submittedName>
        <fullName evidence="1">Uncharacterized protein</fullName>
    </submittedName>
</protein>
<comment type="caution">
    <text evidence="1">The sequence shown here is derived from an EMBL/GenBank/DDBJ whole genome shotgun (WGS) entry which is preliminary data.</text>
</comment>
<accession>A0A444W1W2</accession>
<sequence length="74" mass="8575">MQTLVRKKYKEKFIINNSQFRIIRSYFQLSTPSPHKKSKVSNVIKKLPLVAFLKQETFAFFTPGFPLQSGLGII</sequence>
<name>A0A444W1W2_9FLAO</name>
<gene>
    <name evidence="1" type="ORF">NU08_1365</name>
</gene>
<proteinExistence type="predicted"/>
<organism evidence="1 2">
    <name type="scientific">Flavobacterium anhuiense</name>
    <dbReference type="NCBI Taxonomy" id="459526"/>
    <lineage>
        <taxon>Bacteria</taxon>
        <taxon>Pseudomonadati</taxon>
        <taxon>Bacteroidota</taxon>
        <taxon>Flavobacteriia</taxon>
        <taxon>Flavobacteriales</taxon>
        <taxon>Flavobacteriaceae</taxon>
        <taxon>Flavobacterium</taxon>
    </lineage>
</organism>